<feature type="compositionally biased region" description="Gly residues" evidence="1">
    <location>
        <begin position="114"/>
        <end position="126"/>
    </location>
</feature>
<feature type="chain" id="PRO_5043654109" description="GPI anchored serine-threonine rich protein" evidence="2">
    <location>
        <begin position="19"/>
        <end position="261"/>
    </location>
</feature>
<evidence type="ECO:0000313" key="4">
    <source>
        <dbReference type="Proteomes" id="UP001397290"/>
    </source>
</evidence>
<accession>A0AAW0RWQ3</accession>
<protein>
    <recommendedName>
        <fullName evidence="5">GPI anchored serine-threonine rich protein</fullName>
    </recommendedName>
</protein>
<evidence type="ECO:0000256" key="2">
    <source>
        <dbReference type="SAM" id="SignalP"/>
    </source>
</evidence>
<organism evidence="3 4">
    <name type="scientific">Beauveria asiatica</name>
    <dbReference type="NCBI Taxonomy" id="1069075"/>
    <lineage>
        <taxon>Eukaryota</taxon>
        <taxon>Fungi</taxon>
        <taxon>Dikarya</taxon>
        <taxon>Ascomycota</taxon>
        <taxon>Pezizomycotina</taxon>
        <taxon>Sordariomycetes</taxon>
        <taxon>Hypocreomycetidae</taxon>
        <taxon>Hypocreales</taxon>
        <taxon>Cordycipitaceae</taxon>
        <taxon>Beauveria</taxon>
    </lineage>
</organism>
<feature type="compositionally biased region" description="Gly residues" evidence="1">
    <location>
        <begin position="202"/>
        <end position="214"/>
    </location>
</feature>
<feature type="compositionally biased region" description="Low complexity" evidence="1">
    <location>
        <begin position="215"/>
        <end position="226"/>
    </location>
</feature>
<feature type="signal peptide" evidence="2">
    <location>
        <begin position="1"/>
        <end position="18"/>
    </location>
</feature>
<proteinExistence type="predicted"/>
<reference evidence="3 4" key="1">
    <citation type="submission" date="2020-02" db="EMBL/GenBank/DDBJ databases">
        <title>Comparative genomics of the hypocrealean fungal genus Beauvera.</title>
        <authorList>
            <person name="Showalter D.N."/>
            <person name="Bushley K.E."/>
            <person name="Rehner S.A."/>
        </authorList>
    </citation>
    <scope>NUCLEOTIDE SEQUENCE [LARGE SCALE GENOMIC DNA]</scope>
    <source>
        <strain evidence="3 4">ARSEF4384</strain>
    </source>
</reference>
<evidence type="ECO:0000256" key="1">
    <source>
        <dbReference type="SAM" id="MobiDB-lite"/>
    </source>
</evidence>
<keyword evidence="2" id="KW-0732">Signal</keyword>
<keyword evidence="4" id="KW-1185">Reference proteome</keyword>
<dbReference type="EMBL" id="JAAHCF010000218">
    <property type="protein sequence ID" value="KAK8146316.1"/>
    <property type="molecule type" value="Genomic_DNA"/>
</dbReference>
<evidence type="ECO:0008006" key="5">
    <source>
        <dbReference type="Google" id="ProtNLM"/>
    </source>
</evidence>
<comment type="caution">
    <text evidence="3">The sequence shown here is derived from an EMBL/GenBank/DDBJ whole genome shotgun (WGS) entry which is preliminary data.</text>
</comment>
<feature type="region of interest" description="Disordered" evidence="1">
    <location>
        <begin position="99"/>
        <end position="238"/>
    </location>
</feature>
<dbReference type="Proteomes" id="UP001397290">
    <property type="component" value="Unassembled WGS sequence"/>
</dbReference>
<evidence type="ECO:0000313" key="3">
    <source>
        <dbReference type="EMBL" id="KAK8146316.1"/>
    </source>
</evidence>
<sequence length="261" mass="24539">MHALALLSLVASTALVAAQDEYASFQPLGTSFLGTLQARQQQSCASVGGKTCGAKCIRLSYTCCGNGAGACEAGYTCGLAANGIYGCCPLGKRCRGDAPDPSTTDIGVARPTTVGGGGGGSGGGDVDGGDGDESTTTRRLTPTSTPARTTAVVSDDVTISSSSTTSRSASTTRSSAVASGTSGSSVNGAGSDSNSNSNSNGSGSGSGGGSGGGNSNSNGSGSSSTTAGGGGNASQVSSAGNISVGLASLAGGFIAAIASLL</sequence>
<dbReference type="AlphaFoldDB" id="A0AAW0RWQ3"/>
<name>A0AAW0RWQ3_9HYPO</name>
<feature type="compositionally biased region" description="Low complexity" evidence="1">
    <location>
        <begin position="137"/>
        <end position="201"/>
    </location>
</feature>
<gene>
    <name evidence="3" type="ORF">G3M48_003264</name>
</gene>